<organism evidence="2 3">
    <name type="scientific">Apiotrichum porosum</name>
    <dbReference type="NCBI Taxonomy" id="105984"/>
    <lineage>
        <taxon>Eukaryota</taxon>
        <taxon>Fungi</taxon>
        <taxon>Dikarya</taxon>
        <taxon>Basidiomycota</taxon>
        <taxon>Agaricomycotina</taxon>
        <taxon>Tremellomycetes</taxon>
        <taxon>Trichosporonales</taxon>
        <taxon>Trichosporonaceae</taxon>
        <taxon>Apiotrichum</taxon>
    </lineage>
</organism>
<gene>
    <name evidence="2" type="ORF">EHS24_007207</name>
</gene>
<dbReference type="RefSeq" id="XP_028477472.1">
    <property type="nucleotide sequence ID" value="XM_028622580.1"/>
</dbReference>
<keyword evidence="3" id="KW-1185">Reference proteome</keyword>
<comment type="caution">
    <text evidence="2">The sequence shown here is derived from an EMBL/GenBank/DDBJ whole genome shotgun (WGS) entry which is preliminary data.</text>
</comment>
<name>A0A427XXF8_9TREE</name>
<proteinExistence type="predicted"/>
<dbReference type="Gene3D" id="3.90.70.80">
    <property type="match status" value="1"/>
</dbReference>
<evidence type="ECO:0000313" key="3">
    <source>
        <dbReference type="Proteomes" id="UP000279236"/>
    </source>
</evidence>
<sequence>MTSPSYTALLAKANALGRDLVDVERDRACAFRAVSMALTGHEEQHMSLRTGAIQAHRKSPDRSCREHGPTTPTLVLWPKHLNRDIAIVQATGETVVLGSNHGDTLTIGFSNDELHYYALPLKQNPTHKINDGAVEVYQDQPLDPSRQLVLSLVSQACHAAPNPVVSRFRPSKDVHYWLCGPSGESPVDDPQAHTDVGRVPKWRLWRNVADDDYELHFRQLWTQPRIRASEPQESLLLRRACTNFPRHEESVCRHLRFTSDPGKHPRHTWRSLTREERLRRQKANYATLSDECKELRTRIARIKVVIDRDGLSGDFQGGTDADVEDDPAYQREHASMKQRLREAT</sequence>
<dbReference type="CDD" id="cd22744">
    <property type="entry name" value="OTU"/>
    <property type="match status" value="1"/>
</dbReference>
<evidence type="ECO:0000313" key="2">
    <source>
        <dbReference type="EMBL" id="RSH83520.1"/>
    </source>
</evidence>
<protein>
    <submittedName>
        <fullName evidence="2">Uncharacterized protein</fullName>
    </submittedName>
</protein>
<feature type="region of interest" description="Disordered" evidence="1">
    <location>
        <begin position="313"/>
        <end position="344"/>
    </location>
</feature>
<dbReference type="Proteomes" id="UP000279236">
    <property type="component" value="Unassembled WGS sequence"/>
</dbReference>
<dbReference type="GeneID" id="39591750"/>
<dbReference type="EMBL" id="RSCE01000004">
    <property type="protein sequence ID" value="RSH83520.1"/>
    <property type="molecule type" value="Genomic_DNA"/>
</dbReference>
<reference evidence="2 3" key="1">
    <citation type="submission" date="2018-11" db="EMBL/GenBank/DDBJ databases">
        <title>Genome sequence of Apiotrichum porosum DSM 27194.</title>
        <authorList>
            <person name="Aliyu H."/>
            <person name="Gorte O."/>
            <person name="Ochsenreither K."/>
        </authorList>
    </citation>
    <scope>NUCLEOTIDE SEQUENCE [LARGE SCALE GENOMIC DNA]</scope>
    <source>
        <strain evidence="2 3">DSM 27194</strain>
    </source>
</reference>
<feature type="compositionally biased region" description="Basic and acidic residues" evidence="1">
    <location>
        <begin position="328"/>
        <end position="344"/>
    </location>
</feature>
<dbReference type="AlphaFoldDB" id="A0A427XXF8"/>
<evidence type="ECO:0000256" key="1">
    <source>
        <dbReference type="SAM" id="MobiDB-lite"/>
    </source>
</evidence>
<accession>A0A427XXF8</accession>